<dbReference type="InterPro" id="IPR025944">
    <property type="entry name" value="Sigma_54_int_dom_CS"/>
</dbReference>
<feature type="domain" description="Sigma-54 factor interaction" evidence="17">
    <location>
        <begin position="140"/>
        <end position="368"/>
    </location>
</feature>
<keyword evidence="9 16" id="KW-0805">Transcription regulation</keyword>
<dbReference type="Gene3D" id="3.40.50.300">
    <property type="entry name" value="P-loop containing nucleotide triphosphate hydrolases"/>
    <property type="match status" value="1"/>
</dbReference>
<dbReference type="Pfam" id="PF00158">
    <property type="entry name" value="Sigma54_activat"/>
    <property type="match status" value="1"/>
</dbReference>
<keyword evidence="13 16" id="KW-0535">Nitrogen fixation</keyword>
<dbReference type="InterPro" id="IPR002078">
    <property type="entry name" value="Sigma_54_int"/>
</dbReference>
<evidence type="ECO:0000256" key="15">
    <source>
        <dbReference type="PROSITE-ProRule" id="PRU00169"/>
    </source>
</evidence>
<dbReference type="PROSITE" id="PS50110">
    <property type="entry name" value="RESPONSE_REGULATORY"/>
    <property type="match status" value="1"/>
</dbReference>
<keyword evidence="10 16" id="KW-0238">DNA-binding</keyword>
<dbReference type="InterPro" id="IPR058031">
    <property type="entry name" value="AAA_lid_NorR"/>
</dbReference>
<dbReference type="Gene3D" id="1.10.8.60">
    <property type="match status" value="1"/>
</dbReference>
<keyword evidence="11 16" id="KW-0010">Activator</keyword>
<evidence type="ECO:0000313" key="19">
    <source>
        <dbReference type="EMBL" id="MEN3930843.1"/>
    </source>
</evidence>
<dbReference type="Proteomes" id="UP001418637">
    <property type="component" value="Unassembled WGS sequence"/>
</dbReference>
<evidence type="ECO:0000256" key="1">
    <source>
        <dbReference type="ARBA" id="ARBA00004496"/>
    </source>
</evidence>
<dbReference type="Pfam" id="PF25601">
    <property type="entry name" value="AAA_lid_14"/>
    <property type="match status" value="1"/>
</dbReference>
<evidence type="ECO:0000256" key="11">
    <source>
        <dbReference type="ARBA" id="ARBA00023159"/>
    </source>
</evidence>
<dbReference type="PANTHER" id="PTHR32071:SF95">
    <property type="entry name" value="DNA-BINDING TRANSCRIPTIONAL REGULATOR NTRC"/>
    <property type="match status" value="1"/>
</dbReference>
<dbReference type="InterPro" id="IPR025662">
    <property type="entry name" value="Sigma_54_int_dom_ATP-bd_1"/>
</dbReference>
<feature type="modified residue" description="4-aspartylphosphate" evidence="15">
    <location>
        <position position="54"/>
    </location>
</feature>
<dbReference type="InterPro" id="IPR001789">
    <property type="entry name" value="Sig_transdc_resp-reg_receiver"/>
</dbReference>
<feature type="domain" description="Response regulatory" evidence="18">
    <location>
        <begin position="5"/>
        <end position="119"/>
    </location>
</feature>
<dbReference type="InterPro" id="IPR025943">
    <property type="entry name" value="Sigma_54_int_dom_ATP-bd_2"/>
</dbReference>
<dbReference type="Pfam" id="PF00072">
    <property type="entry name" value="Response_reg"/>
    <property type="match status" value="1"/>
</dbReference>
<evidence type="ECO:0000256" key="4">
    <source>
        <dbReference type="ARBA" id="ARBA00022491"/>
    </source>
</evidence>
<dbReference type="InterPro" id="IPR002197">
    <property type="entry name" value="HTH_Fis"/>
</dbReference>
<dbReference type="PROSITE" id="PS50045">
    <property type="entry name" value="SIGMA54_INTERACT_4"/>
    <property type="match status" value="1"/>
</dbReference>
<dbReference type="InterPro" id="IPR009057">
    <property type="entry name" value="Homeodomain-like_sf"/>
</dbReference>
<evidence type="ECO:0000256" key="12">
    <source>
        <dbReference type="ARBA" id="ARBA00023163"/>
    </source>
</evidence>
<dbReference type="InterPro" id="IPR027417">
    <property type="entry name" value="P-loop_NTPase"/>
</dbReference>
<dbReference type="SMART" id="SM00382">
    <property type="entry name" value="AAA"/>
    <property type="match status" value="1"/>
</dbReference>
<keyword evidence="7 16" id="KW-0067">ATP-binding</keyword>
<evidence type="ECO:0000256" key="7">
    <source>
        <dbReference type="ARBA" id="ARBA00022840"/>
    </source>
</evidence>
<evidence type="ECO:0000256" key="10">
    <source>
        <dbReference type="ARBA" id="ARBA00023125"/>
    </source>
</evidence>
<dbReference type="CDD" id="cd00009">
    <property type="entry name" value="AAA"/>
    <property type="match status" value="1"/>
</dbReference>
<dbReference type="RefSeq" id="WP_346336868.1">
    <property type="nucleotide sequence ID" value="NZ_JBBYXI010000002.1"/>
</dbReference>
<dbReference type="InterPro" id="IPR010114">
    <property type="entry name" value="Transcript_reg_NtrC"/>
</dbReference>
<dbReference type="PROSITE" id="PS00675">
    <property type="entry name" value="SIGMA54_INTERACT_1"/>
    <property type="match status" value="1"/>
</dbReference>
<dbReference type="EMBL" id="JBBYXI010000002">
    <property type="protein sequence ID" value="MEN3930843.1"/>
    <property type="molecule type" value="Genomic_DNA"/>
</dbReference>
<accession>A0ABV0BIR2</accession>
<keyword evidence="5 15" id="KW-0597">Phosphoprotein</keyword>
<dbReference type="SUPFAM" id="SSF52540">
    <property type="entry name" value="P-loop containing nucleoside triphosphate hydrolases"/>
    <property type="match status" value="1"/>
</dbReference>
<dbReference type="Pfam" id="PF02954">
    <property type="entry name" value="HTH_8"/>
    <property type="match status" value="1"/>
</dbReference>
<keyword evidence="6 16" id="KW-0547">Nucleotide-binding</keyword>
<sequence>MSSGNILLADDDMAIRTVLNQALSRAGYQVRSTGNVATLWNWVSQGEGDLVLTDVVMPDGNVFDLLPKIKNLRPELPVIVMSAQNTFLTAVKASERGAYEYLPKPFDLKELINTVGRAMTQKRDNLAGIATAKEEENIPLVGRSPAMQEIYRSLARLMPTDLTVMITGESGTGKELVARALHDYGKRKHGPFVAVNMAAIPRELIESELFGHEKGAFTGADNRSSGHFEQAEGGTLFLDEIGDMPMDAQTRLLRVLQQGEYTTVGGRKPIKTNVRIVAATNKDLRGQIKEGLFREDLFFRLNVVPLRLPPLRERLEDIPDLIRHFFSLIEQEGLSRKQLDAGAMDRLKKYQWPGNVRELENMVRRLAALYPQDIISSAIIEVELGQNQHAQTLDYAPRSAERTSGQAGTAQLYQGSLSEAVEQHLSEYFGKFPDSLPPAGLYHRIIREVETPLLVAALAATNGNQIKAAELLGVNRNTLRKKLRDLNLKTIRINS</sequence>
<evidence type="ECO:0000256" key="5">
    <source>
        <dbReference type="ARBA" id="ARBA00022553"/>
    </source>
</evidence>
<dbReference type="PROSITE" id="PS00676">
    <property type="entry name" value="SIGMA54_INTERACT_2"/>
    <property type="match status" value="1"/>
</dbReference>
<keyword evidence="8 16" id="KW-0902">Two-component regulatory system</keyword>
<dbReference type="Gene3D" id="3.40.50.2300">
    <property type="match status" value="1"/>
</dbReference>
<evidence type="ECO:0000256" key="6">
    <source>
        <dbReference type="ARBA" id="ARBA00022741"/>
    </source>
</evidence>
<dbReference type="InterPro" id="IPR011006">
    <property type="entry name" value="CheY-like_superfamily"/>
</dbReference>
<name>A0ABV0BIR2_9HYPH</name>
<evidence type="ECO:0000259" key="17">
    <source>
        <dbReference type="PROSITE" id="PS50045"/>
    </source>
</evidence>
<comment type="subcellular location">
    <subcellularLocation>
        <location evidence="1 16">Cytoplasm</location>
    </subcellularLocation>
</comment>
<keyword evidence="20" id="KW-1185">Reference proteome</keyword>
<dbReference type="Gene3D" id="1.10.10.60">
    <property type="entry name" value="Homeodomain-like"/>
    <property type="match status" value="1"/>
</dbReference>
<organism evidence="19 20">
    <name type="scientific">Hohaiivirga grylli</name>
    <dbReference type="NCBI Taxonomy" id="3133970"/>
    <lineage>
        <taxon>Bacteria</taxon>
        <taxon>Pseudomonadati</taxon>
        <taxon>Pseudomonadota</taxon>
        <taxon>Alphaproteobacteria</taxon>
        <taxon>Hyphomicrobiales</taxon>
        <taxon>Methylobacteriaceae</taxon>
        <taxon>Hohaiivirga</taxon>
    </lineage>
</organism>
<dbReference type="PANTHER" id="PTHR32071">
    <property type="entry name" value="TRANSCRIPTIONAL REGULATORY PROTEIN"/>
    <property type="match status" value="1"/>
</dbReference>
<evidence type="ECO:0000256" key="2">
    <source>
        <dbReference type="ARBA" id="ARBA00019059"/>
    </source>
</evidence>
<dbReference type="PROSITE" id="PS00688">
    <property type="entry name" value="SIGMA54_INTERACT_3"/>
    <property type="match status" value="1"/>
</dbReference>
<dbReference type="InterPro" id="IPR003593">
    <property type="entry name" value="AAA+_ATPase"/>
</dbReference>
<dbReference type="SUPFAM" id="SSF52172">
    <property type="entry name" value="CheY-like"/>
    <property type="match status" value="1"/>
</dbReference>
<dbReference type="SUPFAM" id="SSF46689">
    <property type="entry name" value="Homeodomain-like"/>
    <property type="match status" value="1"/>
</dbReference>
<evidence type="ECO:0000256" key="14">
    <source>
        <dbReference type="ARBA" id="ARBA00043886"/>
    </source>
</evidence>
<gene>
    <name evidence="16 19" type="primary">ntrC</name>
    <name evidence="19" type="ORF">WJT86_07190</name>
</gene>
<dbReference type="PRINTS" id="PR01590">
    <property type="entry name" value="HTHFIS"/>
</dbReference>
<evidence type="ECO:0000256" key="3">
    <source>
        <dbReference type="ARBA" id="ARBA00022490"/>
    </source>
</evidence>
<keyword evidence="12 16" id="KW-0804">Transcription</keyword>
<evidence type="ECO:0000313" key="20">
    <source>
        <dbReference type="Proteomes" id="UP001418637"/>
    </source>
</evidence>
<evidence type="ECO:0000259" key="18">
    <source>
        <dbReference type="PROSITE" id="PS50110"/>
    </source>
</evidence>
<evidence type="ECO:0000256" key="8">
    <source>
        <dbReference type="ARBA" id="ARBA00023012"/>
    </source>
</evidence>
<dbReference type="CDD" id="cd19928">
    <property type="entry name" value="REC_RcNtrC-like"/>
    <property type="match status" value="1"/>
</dbReference>
<comment type="caution">
    <text evidence="19">The sequence shown here is derived from an EMBL/GenBank/DDBJ whole genome shotgun (WGS) entry which is preliminary data.</text>
</comment>
<keyword evidence="3 16" id="KW-0963">Cytoplasm</keyword>
<proteinExistence type="predicted"/>
<keyword evidence="4 16" id="KW-0678">Repressor</keyword>
<evidence type="ECO:0000256" key="9">
    <source>
        <dbReference type="ARBA" id="ARBA00023015"/>
    </source>
</evidence>
<dbReference type="SMART" id="SM00448">
    <property type="entry name" value="REC"/>
    <property type="match status" value="1"/>
</dbReference>
<protein>
    <recommendedName>
        <fullName evidence="2 16">DNA-binding transcriptional regulator NtrC</fullName>
    </recommendedName>
    <alternativeName>
        <fullName evidence="16">Nitrogen regulation protein NR(I)</fullName>
    </alternativeName>
</protein>
<dbReference type="NCBIfam" id="TIGR01818">
    <property type="entry name" value="ntrC"/>
    <property type="match status" value="1"/>
</dbReference>
<evidence type="ECO:0000256" key="13">
    <source>
        <dbReference type="ARBA" id="ARBA00023231"/>
    </source>
</evidence>
<comment type="function">
    <text evidence="14 16">Member of the two-component regulatory system NtrB/NtrC, which controls expression of the nitrogen-regulated (ntr) genes in response to nitrogen limitation. Phosphorylated NtrC binds directly to DNA and stimulates the formation of open promoter-sigma54-RNA polymerase complexes.</text>
</comment>
<reference evidence="19 20" key="1">
    <citation type="submission" date="2024-04" db="EMBL/GenBank/DDBJ databases">
        <title>A novel species isolated from cricket.</title>
        <authorList>
            <person name="Wang H.-C."/>
        </authorList>
    </citation>
    <scope>NUCLEOTIDE SEQUENCE [LARGE SCALE GENOMIC DNA]</scope>
    <source>
        <strain evidence="19 20">WL0021</strain>
    </source>
</reference>
<evidence type="ECO:0000256" key="16">
    <source>
        <dbReference type="RuleBase" id="RU365013"/>
    </source>
</evidence>